<dbReference type="AlphaFoldDB" id="A0A5J4N8E0"/>
<proteinExistence type="predicted"/>
<evidence type="ECO:0000313" key="3">
    <source>
        <dbReference type="Proteomes" id="UP000324629"/>
    </source>
</evidence>
<accession>A0A5J4N8E0</accession>
<organism evidence="2 3">
    <name type="scientific">Paragonimus westermani</name>
    <dbReference type="NCBI Taxonomy" id="34504"/>
    <lineage>
        <taxon>Eukaryota</taxon>
        <taxon>Metazoa</taxon>
        <taxon>Spiralia</taxon>
        <taxon>Lophotrochozoa</taxon>
        <taxon>Platyhelminthes</taxon>
        <taxon>Trematoda</taxon>
        <taxon>Digenea</taxon>
        <taxon>Plagiorchiida</taxon>
        <taxon>Troglotremata</taxon>
        <taxon>Troglotrematidae</taxon>
        <taxon>Paragonimus</taxon>
    </lineage>
</organism>
<reference evidence="2 3" key="1">
    <citation type="journal article" date="2019" name="Gigascience">
        <title>Whole-genome sequence of the oriental lung fluke Paragonimus westermani.</title>
        <authorList>
            <person name="Oey H."/>
            <person name="Zakrzewski M."/>
            <person name="Narain K."/>
            <person name="Devi K.R."/>
            <person name="Agatsuma T."/>
            <person name="Nawaratna S."/>
            <person name="Gobert G.N."/>
            <person name="Jones M.K."/>
            <person name="Ragan M.A."/>
            <person name="McManus D.P."/>
            <person name="Krause L."/>
        </authorList>
    </citation>
    <scope>NUCLEOTIDE SEQUENCE [LARGE SCALE GENOMIC DNA]</scope>
    <source>
        <strain evidence="2 3">IND2009</strain>
    </source>
</reference>
<evidence type="ECO:0000313" key="2">
    <source>
        <dbReference type="EMBL" id="KAA3671816.1"/>
    </source>
</evidence>
<sequence length="222" mass="24527">MGGLPATATHQATHAHSPTRINPYAHQPSAAFSPNQYPRYLPPESNVYQHPGAHSAESGEHVGFHTGDFGTNNSSYSSHADPYHFYHQQLRQNSHTHVLSRSMDHAQPQTATHLAHSIHEVSGLAAAEAAAAAAYAYHQYHQQQQQAHRHGLAVQASSTHAHYQSLLNSNPRGGYYHGQLEEHFSPRDLALYTAHSERRDPKSAYLAETYRGSQGAPGRFLF</sequence>
<keyword evidence="3" id="KW-1185">Reference proteome</keyword>
<dbReference type="EMBL" id="QNGE01005762">
    <property type="protein sequence ID" value="KAA3671816.1"/>
    <property type="molecule type" value="Genomic_DNA"/>
</dbReference>
<evidence type="ECO:0000256" key="1">
    <source>
        <dbReference type="SAM" id="MobiDB-lite"/>
    </source>
</evidence>
<name>A0A5J4N8E0_9TREM</name>
<gene>
    <name evidence="2" type="ORF">DEA37_0007789</name>
</gene>
<feature type="compositionally biased region" description="Low complexity" evidence="1">
    <location>
        <begin position="1"/>
        <end position="16"/>
    </location>
</feature>
<comment type="caution">
    <text evidence="2">The sequence shown here is derived from an EMBL/GenBank/DDBJ whole genome shotgun (WGS) entry which is preliminary data.</text>
</comment>
<feature type="region of interest" description="Disordered" evidence="1">
    <location>
        <begin position="1"/>
        <end position="67"/>
    </location>
</feature>
<protein>
    <submittedName>
        <fullName evidence="2">Uncharacterized protein</fullName>
    </submittedName>
</protein>
<dbReference type="Proteomes" id="UP000324629">
    <property type="component" value="Unassembled WGS sequence"/>
</dbReference>